<dbReference type="SMART" id="SM00861">
    <property type="entry name" value="Transket_pyr"/>
    <property type="match status" value="1"/>
</dbReference>
<keyword evidence="2" id="KW-0560">Oxidoreductase</keyword>
<dbReference type="Pfam" id="PF02780">
    <property type="entry name" value="Transketolase_C"/>
    <property type="match status" value="1"/>
</dbReference>
<evidence type="ECO:0000256" key="2">
    <source>
        <dbReference type="ARBA" id="ARBA00023002"/>
    </source>
</evidence>
<dbReference type="PANTHER" id="PTHR43257:SF2">
    <property type="entry name" value="PYRUVATE DEHYDROGENASE E1 COMPONENT SUBUNIT BETA"/>
    <property type="match status" value="1"/>
</dbReference>
<dbReference type="EMBL" id="FRCJ01000002">
    <property type="protein sequence ID" value="SHM05032.1"/>
    <property type="molecule type" value="Genomic_DNA"/>
</dbReference>
<organism evidence="5 6">
    <name type="scientific">Xylanibacter ruminicola</name>
    <name type="common">Prevotella ruminicola</name>
    <dbReference type="NCBI Taxonomy" id="839"/>
    <lineage>
        <taxon>Bacteria</taxon>
        <taxon>Pseudomonadati</taxon>
        <taxon>Bacteroidota</taxon>
        <taxon>Bacteroidia</taxon>
        <taxon>Bacteroidales</taxon>
        <taxon>Prevotellaceae</taxon>
        <taxon>Xylanibacter</taxon>
    </lineage>
</organism>
<dbReference type="InterPro" id="IPR009014">
    <property type="entry name" value="Transketo_C/PFOR_II"/>
</dbReference>
<protein>
    <submittedName>
        <fullName evidence="5">Pyruvate dehydrogenase E1 component beta subunit</fullName>
    </submittedName>
</protein>
<dbReference type="Gene3D" id="3.40.50.970">
    <property type="match status" value="1"/>
</dbReference>
<reference evidence="5 6" key="1">
    <citation type="submission" date="2016-11" db="EMBL/GenBank/DDBJ databases">
        <authorList>
            <person name="Jaros S."/>
            <person name="Januszkiewicz K."/>
            <person name="Wedrychowicz H."/>
        </authorList>
    </citation>
    <scope>NUCLEOTIDE SEQUENCE [LARGE SCALE GENOMIC DNA]</scope>
    <source>
        <strain evidence="5 6">BPI-34</strain>
    </source>
</reference>
<dbReference type="RefSeq" id="WP_073043644.1">
    <property type="nucleotide sequence ID" value="NZ_FRCJ01000002.1"/>
</dbReference>
<feature type="domain" description="Transketolase-like pyrimidine-binding" evidence="4">
    <location>
        <begin position="2"/>
        <end position="174"/>
    </location>
</feature>
<name>A0A1M7FLQ9_XYLRU</name>
<accession>A0A1M7FLQ9</accession>
<evidence type="ECO:0000256" key="1">
    <source>
        <dbReference type="ARBA" id="ARBA00001964"/>
    </source>
</evidence>
<dbReference type="InterPro" id="IPR005475">
    <property type="entry name" value="Transketolase-like_Pyr-bd"/>
</dbReference>
<dbReference type="GO" id="GO:0016491">
    <property type="term" value="F:oxidoreductase activity"/>
    <property type="evidence" value="ECO:0007669"/>
    <property type="project" value="UniProtKB-KW"/>
</dbReference>
<evidence type="ECO:0000313" key="5">
    <source>
        <dbReference type="EMBL" id="SHM05032.1"/>
    </source>
</evidence>
<dbReference type="InterPro" id="IPR029061">
    <property type="entry name" value="THDP-binding"/>
</dbReference>
<dbReference type="Proteomes" id="UP000184280">
    <property type="component" value="Unassembled WGS sequence"/>
</dbReference>
<keyword evidence="3" id="KW-0786">Thiamine pyrophosphate</keyword>
<sequence>MDSYKESLIAGLEQLLADPKCFLLGEDIADPYGGAYTITKGMSAKFPGKIINTPMSEQGFTGLGVGMALAGYKPLIEIMFGDFSTLIMDMILNHASKFVEGFEKKLHLVVRDPMGGYRGYGATHSQSLEKLYVGLPNIAVVSPSVLHEPGELLVKSMELGVPVIFAENKLDYTRKMFKAEKIAYAFDIQYHVGDFPIAEVNFPDEEAEVTIVSYGGLISPLLQTLYDLYMEEEVAVRLLDISSLSPMDFDLLEDLLKDSQKVLTVEEGHIPFGIGDTIISQMVQRGLKAEFKTIGASQHIIGTSKEAEALALPQMEDIKNVVLNW</sequence>
<dbReference type="InterPro" id="IPR033248">
    <property type="entry name" value="Transketolase_C"/>
</dbReference>
<dbReference type="SUPFAM" id="SSF52518">
    <property type="entry name" value="Thiamin diphosphate-binding fold (THDP-binding)"/>
    <property type="match status" value="1"/>
</dbReference>
<evidence type="ECO:0000259" key="4">
    <source>
        <dbReference type="SMART" id="SM00861"/>
    </source>
</evidence>
<evidence type="ECO:0000256" key="3">
    <source>
        <dbReference type="ARBA" id="ARBA00023052"/>
    </source>
</evidence>
<evidence type="ECO:0000313" key="6">
    <source>
        <dbReference type="Proteomes" id="UP000184280"/>
    </source>
</evidence>
<dbReference type="SUPFAM" id="SSF52922">
    <property type="entry name" value="TK C-terminal domain-like"/>
    <property type="match status" value="1"/>
</dbReference>
<keyword evidence="5" id="KW-0670">Pyruvate</keyword>
<gene>
    <name evidence="5" type="ORF">SAMN04488494_1202</name>
</gene>
<comment type="cofactor">
    <cofactor evidence="1">
        <name>thiamine diphosphate</name>
        <dbReference type="ChEBI" id="CHEBI:58937"/>
    </cofactor>
</comment>
<proteinExistence type="predicted"/>
<dbReference type="Gene3D" id="3.40.50.920">
    <property type="match status" value="1"/>
</dbReference>
<dbReference type="PANTHER" id="PTHR43257">
    <property type="entry name" value="PYRUVATE DEHYDROGENASE E1 COMPONENT BETA SUBUNIT"/>
    <property type="match status" value="1"/>
</dbReference>
<dbReference type="Pfam" id="PF02779">
    <property type="entry name" value="Transket_pyr"/>
    <property type="match status" value="1"/>
</dbReference>
<dbReference type="AlphaFoldDB" id="A0A1M7FLQ9"/>